<evidence type="ECO:0000313" key="2">
    <source>
        <dbReference type="EMBL" id="KKK54777.1"/>
    </source>
</evidence>
<dbReference type="InterPro" id="IPR036388">
    <property type="entry name" value="WH-like_DNA-bd_sf"/>
</dbReference>
<accession>A0A0F8WD60</accession>
<feature type="non-terminal residue" evidence="2">
    <location>
        <position position="349"/>
    </location>
</feature>
<feature type="compositionally biased region" description="Basic and acidic residues" evidence="1">
    <location>
        <begin position="218"/>
        <end position="228"/>
    </location>
</feature>
<protein>
    <recommendedName>
        <fullName evidence="3">Bacteriophage lambda Replication protein O N-terminal domain-containing protein</fullName>
    </recommendedName>
</protein>
<dbReference type="AlphaFoldDB" id="A0A0F8WD60"/>
<dbReference type="EMBL" id="LAZR01065823">
    <property type="protein sequence ID" value="KKK54777.1"/>
    <property type="molecule type" value="Genomic_DNA"/>
</dbReference>
<evidence type="ECO:0000256" key="1">
    <source>
        <dbReference type="SAM" id="MobiDB-lite"/>
    </source>
</evidence>
<feature type="non-terminal residue" evidence="2">
    <location>
        <position position="1"/>
    </location>
</feature>
<evidence type="ECO:0008006" key="3">
    <source>
        <dbReference type="Google" id="ProtNLM"/>
    </source>
</evidence>
<feature type="region of interest" description="Disordered" evidence="1">
    <location>
        <begin position="200"/>
        <end position="274"/>
    </location>
</feature>
<name>A0A0F8WD60_9ZZZZ</name>
<dbReference type="Gene3D" id="1.10.10.10">
    <property type="entry name" value="Winged helix-like DNA-binding domain superfamily/Winged helix DNA-binding domain"/>
    <property type="match status" value="1"/>
</dbReference>
<feature type="compositionally biased region" description="Basic and acidic residues" evidence="1">
    <location>
        <begin position="242"/>
        <end position="260"/>
    </location>
</feature>
<comment type="caution">
    <text evidence="2">The sequence shown here is derived from an EMBL/GenBank/DDBJ whole genome shotgun (WGS) entry which is preliminary data.</text>
</comment>
<feature type="region of interest" description="Disordered" evidence="1">
    <location>
        <begin position="1"/>
        <end position="30"/>
    </location>
</feature>
<proteinExistence type="predicted"/>
<organism evidence="2">
    <name type="scientific">marine sediment metagenome</name>
    <dbReference type="NCBI Taxonomy" id="412755"/>
    <lineage>
        <taxon>unclassified sequences</taxon>
        <taxon>metagenomes</taxon>
        <taxon>ecological metagenomes</taxon>
    </lineage>
</organism>
<sequence>EIADLATKRFDRMKEERQEQAQQRTGHENLKLILGMNGGAAREEPEPETKPQIVLYLRDGVNPADKNFTKYPNEIHPVINERLQDMSEGVLYVYLWRQSWGFGKNYCRVSHKTVVRDTLIGSRSTAQKAMSVLIDKRFVVKALTKEGNQDVDQTGALYRILTPSEVTTGRTEEGVLLDNLPAEGVPMVGIPVKGIPANADKQDANGGIPINGTPNKQYTDDRYTDNKHTSVPTIGIPMDGIPEVKAHDERPEPKHTDNRYTDNQTPLKEDSLKDSLSPDPVITFYTGIDQTKISKAKRERGYKVVQELKADGFSLEDIAYAAEWTPKNAKEKLFDMEILKHTIGEAIST</sequence>
<reference evidence="2" key="1">
    <citation type="journal article" date="2015" name="Nature">
        <title>Complex archaea that bridge the gap between prokaryotes and eukaryotes.</title>
        <authorList>
            <person name="Spang A."/>
            <person name="Saw J.H."/>
            <person name="Jorgensen S.L."/>
            <person name="Zaremba-Niedzwiedzka K."/>
            <person name="Martijn J."/>
            <person name="Lind A.E."/>
            <person name="van Eijk R."/>
            <person name="Schleper C."/>
            <person name="Guy L."/>
            <person name="Ettema T.J."/>
        </authorList>
    </citation>
    <scope>NUCLEOTIDE SEQUENCE</scope>
</reference>
<gene>
    <name evidence="2" type="ORF">LCGC14_3081290</name>
</gene>